<evidence type="ECO:0000313" key="14">
    <source>
        <dbReference type="EMBL" id="MCL7022702.1"/>
    </source>
</evidence>
<comment type="subcellular location">
    <subcellularLocation>
        <location evidence="1 12">Golgi apparatus membrane</location>
        <topology evidence="1 12">Single-pass type II membrane protein</topology>
    </subcellularLocation>
</comment>
<dbReference type="GO" id="GO:0010417">
    <property type="term" value="P:glucuronoxylan biosynthetic process"/>
    <property type="evidence" value="ECO:0007669"/>
    <property type="project" value="TreeGrafter"/>
</dbReference>
<dbReference type="GO" id="GO:0000139">
    <property type="term" value="C:Golgi membrane"/>
    <property type="evidence" value="ECO:0007669"/>
    <property type="project" value="UniProtKB-SubCell"/>
</dbReference>
<evidence type="ECO:0000256" key="2">
    <source>
        <dbReference type="ARBA" id="ARBA00007706"/>
    </source>
</evidence>
<comment type="similarity">
    <text evidence="2 12">Belongs to the glycosyltransferase 43 family.</text>
</comment>
<dbReference type="Pfam" id="PF03360">
    <property type="entry name" value="Glyco_transf_43"/>
    <property type="match status" value="1"/>
</dbReference>
<organism evidence="14 15">
    <name type="scientific">Papaver nudicaule</name>
    <name type="common">Iceland poppy</name>
    <dbReference type="NCBI Taxonomy" id="74823"/>
    <lineage>
        <taxon>Eukaryota</taxon>
        <taxon>Viridiplantae</taxon>
        <taxon>Streptophyta</taxon>
        <taxon>Embryophyta</taxon>
        <taxon>Tracheophyta</taxon>
        <taxon>Spermatophyta</taxon>
        <taxon>Magnoliopsida</taxon>
        <taxon>Ranunculales</taxon>
        <taxon>Papaveraceae</taxon>
        <taxon>Papaveroideae</taxon>
        <taxon>Papaver</taxon>
    </lineage>
</organism>
<keyword evidence="5 12" id="KW-0735">Signal-anchor</keyword>
<feature type="region of interest" description="Disordered" evidence="13">
    <location>
        <begin position="1"/>
        <end position="24"/>
    </location>
</feature>
<protein>
    <recommendedName>
        <fullName evidence="12">Glycosyltransferases</fullName>
        <ecNumber evidence="12">2.4.-.-</ecNumber>
    </recommendedName>
</protein>
<keyword evidence="7 12" id="KW-0333">Golgi apparatus</keyword>
<evidence type="ECO:0000256" key="8">
    <source>
        <dbReference type="ARBA" id="ARBA00023136"/>
    </source>
</evidence>
<evidence type="ECO:0000256" key="7">
    <source>
        <dbReference type="ARBA" id="ARBA00023034"/>
    </source>
</evidence>
<dbReference type="InterPro" id="IPR005027">
    <property type="entry name" value="Glyco_trans_43"/>
</dbReference>
<evidence type="ECO:0000256" key="13">
    <source>
        <dbReference type="SAM" id="MobiDB-lite"/>
    </source>
</evidence>
<dbReference type="SUPFAM" id="SSF53448">
    <property type="entry name" value="Nucleotide-diphospho-sugar transferases"/>
    <property type="match status" value="1"/>
</dbReference>
<keyword evidence="15" id="KW-1185">Reference proteome</keyword>
<proteinExistence type="inferred from homology"/>
<evidence type="ECO:0000256" key="10">
    <source>
        <dbReference type="ARBA" id="ARBA00023316"/>
    </source>
</evidence>
<dbReference type="InterPro" id="IPR029044">
    <property type="entry name" value="Nucleotide-diphossugar_trans"/>
</dbReference>
<evidence type="ECO:0000256" key="4">
    <source>
        <dbReference type="ARBA" id="ARBA00022692"/>
    </source>
</evidence>
<evidence type="ECO:0000313" key="15">
    <source>
        <dbReference type="Proteomes" id="UP001177140"/>
    </source>
</evidence>
<evidence type="ECO:0000256" key="3">
    <source>
        <dbReference type="ARBA" id="ARBA00022679"/>
    </source>
</evidence>
<dbReference type="EC" id="2.4.-.-" evidence="12"/>
<feature type="site" description="Interaction with galactose moiety of substrate glycoprotein" evidence="11">
    <location>
        <position position="351"/>
    </location>
</feature>
<dbReference type="GO" id="GO:0042285">
    <property type="term" value="F:xylosyltransferase activity"/>
    <property type="evidence" value="ECO:0007669"/>
    <property type="project" value="TreeGrafter"/>
</dbReference>
<sequence>MASIRRTLSPMTRPGHNGDVLHPGSSPLSKSVSYTLKEPVMMVTTFSDFVNTFPVLYRIKCILFSVFSKRASWTLERSKSKPKRHIWRNSCVHFIICFVFGMVMGLFSLVEQSAFPLDVRSSSGNASIDYLIEEAFPLDVRSFSGNASIDNPIVETFPLDVHSSSGNASIDTPIKEVFPLNVLSSSGNVSIDAPTEEIGGRYFDISKLIKNDTVLVPRKLLIIVTTTYTWPFQAYYLNRLAHTLSFVPPPMVWIVVEMSSQTSETSNILRKTGIMYRHLVCDKNLTDIKKGGIHQKNVALSHIEKHQLDGITFFADEGNMYSVELFEQMRDIRRFGTWPVAMLTENRAILEGPVCNGTQISGWQTNERIGRIRKFHVSMSGFAFNSTIIWDPKRWHRPALEPIRQLEKVKEDFQVSAFIEQLVEDESQMECIINCSKIMVWHLHMEASSPLYPHGWVINKNLDENTLIN</sequence>
<reference evidence="14" key="1">
    <citation type="submission" date="2022-03" db="EMBL/GenBank/DDBJ databases">
        <title>A functionally conserved STORR gene fusion in Papaver species that diverged 16.8 million years ago.</title>
        <authorList>
            <person name="Catania T."/>
        </authorList>
    </citation>
    <scope>NUCLEOTIDE SEQUENCE</scope>
    <source>
        <strain evidence="14">S-191538</strain>
    </source>
</reference>
<keyword evidence="4 12" id="KW-0812">Transmembrane</keyword>
<comment type="caution">
    <text evidence="14">The sequence shown here is derived from an EMBL/GenBank/DDBJ whole genome shotgun (WGS) entry which is preliminary data.</text>
</comment>
<evidence type="ECO:0000256" key="5">
    <source>
        <dbReference type="ARBA" id="ARBA00022968"/>
    </source>
</evidence>
<evidence type="ECO:0000256" key="9">
    <source>
        <dbReference type="ARBA" id="ARBA00023180"/>
    </source>
</evidence>
<dbReference type="CDD" id="cd00218">
    <property type="entry name" value="GlcAT-I"/>
    <property type="match status" value="1"/>
</dbReference>
<dbReference type="PANTHER" id="PTHR10896">
    <property type="entry name" value="GALACTOSYLGALACTOSYLXYLOSYLPROTEIN 3-BETA-GLUCURONOSYLTRANSFERASE BETA-1,3-GLUCURONYLTRANSFERASE"/>
    <property type="match status" value="1"/>
</dbReference>
<keyword evidence="3 12" id="KW-0808">Transferase</keyword>
<dbReference type="EMBL" id="JAJJMA010014034">
    <property type="protein sequence ID" value="MCL7022702.1"/>
    <property type="molecule type" value="Genomic_DNA"/>
</dbReference>
<comment type="function">
    <text evidence="12">Involved in the synthesis of glucuronoxylan hemicellulose in secondary cell walls.</text>
</comment>
<keyword evidence="6 12" id="KW-1133">Transmembrane helix</keyword>
<accession>A0AA41RLS9</accession>
<dbReference type="GO" id="GO:0009834">
    <property type="term" value="P:plant-type secondary cell wall biogenesis"/>
    <property type="evidence" value="ECO:0007669"/>
    <property type="project" value="TreeGrafter"/>
</dbReference>
<feature type="transmembrane region" description="Helical" evidence="12">
    <location>
        <begin position="86"/>
        <end position="110"/>
    </location>
</feature>
<dbReference type="AlphaFoldDB" id="A0AA41RLS9"/>
<keyword evidence="10 12" id="KW-0961">Cell wall biogenesis/degradation</keyword>
<evidence type="ECO:0000256" key="11">
    <source>
        <dbReference type="PIRSR" id="PIRSR605027-4"/>
    </source>
</evidence>
<evidence type="ECO:0000256" key="6">
    <source>
        <dbReference type="ARBA" id="ARBA00022989"/>
    </source>
</evidence>
<evidence type="ECO:0000256" key="12">
    <source>
        <dbReference type="RuleBase" id="RU363127"/>
    </source>
</evidence>
<dbReference type="Proteomes" id="UP001177140">
    <property type="component" value="Unassembled WGS sequence"/>
</dbReference>
<keyword evidence="9" id="KW-0325">Glycoprotein</keyword>
<dbReference type="PANTHER" id="PTHR10896:SF20">
    <property type="entry name" value="BETA-1,4-XYLOSYLTRANSFERASE IRX9L-RELATED"/>
    <property type="match status" value="1"/>
</dbReference>
<dbReference type="GO" id="GO:0071555">
    <property type="term" value="P:cell wall organization"/>
    <property type="evidence" value="ECO:0007669"/>
    <property type="project" value="UniProtKB-KW"/>
</dbReference>
<keyword evidence="8 12" id="KW-0472">Membrane</keyword>
<dbReference type="Gene3D" id="3.90.550.10">
    <property type="entry name" value="Spore Coat Polysaccharide Biosynthesis Protein SpsA, Chain A"/>
    <property type="match status" value="1"/>
</dbReference>
<name>A0AA41RLS9_PAPNU</name>
<dbReference type="GO" id="GO:0015018">
    <property type="term" value="F:galactosylgalactosylxylosylprotein 3-beta-glucuronosyltransferase activity"/>
    <property type="evidence" value="ECO:0007669"/>
    <property type="project" value="InterPro"/>
</dbReference>
<gene>
    <name evidence="14" type="ORF">MKW94_013459</name>
</gene>
<evidence type="ECO:0000256" key="1">
    <source>
        <dbReference type="ARBA" id="ARBA00004323"/>
    </source>
</evidence>